<keyword evidence="5" id="KW-1185">Reference proteome</keyword>
<keyword evidence="4" id="KW-0808">Transferase</keyword>
<gene>
    <name evidence="4" type="ORF">GFC01_04715</name>
</gene>
<feature type="transmembrane region" description="Helical" evidence="2">
    <location>
        <begin position="527"/>
        <end position="553"/>
    </location>
</feature>
<reference evidence="4 5" key="1">
    <citation type="submission" date="2019-10" db="EMBL/GenBank/DDBJ databases">
        <title>Comparative genomics of sulfur disproportionating microorganisms.</title>
        <authorList>
            <person name="Ward L.M."/>
            <person name="Bertran E."/>
            <person name="Johnston D."/>
        </authorList>
    </citation>
    <scope>NUCLEOTIDE SEQUENCE [LARGE SCALE GENOMIC DNA]</scope>
    <source>
        <strain evidence="4 5">DSM 14055</strain>
    </source>
</reference>
<keyword evidence="4" id="KW-0418">Kinase</keyword>
<feature type="domain" description="Protein kinase" evidence="3">
    <location>
        <begin position="130"/>
        <end position="462"/>
    </location>
</feature>
<dbReference type="GO" id="GO:0004672">
    <property type="term" value="F:protein kinase activity"/>
    <property type="evidence" value="ECO:0007669"/>
    <property type="project" value="InterPro"/>
</dbReference>
<evidence type="ECO:0000313" key="5">
    <source>
        <dbReference type="Proteomes" id="UP000441717"/>
    </source>
</evidence>
<dbReference type="OrthoDB" id="9795390at2"/>
<accession>A0A6N7IPP6</accession>
<dbReference type="Pfam" id="PF03109">
    <property type="entry name" value="ABC1"/>
    <property type="match status" value="1"/>
</dbReference>
<keyword evidence="2" id="KW-0812">Transmembrane</keyword>
<comment type="caution">
    <text evidence="4">The sequence shown here is derived from an EMBL/GenBank/DDBJ whole genome shotgun (WGS) entry which is preliminary data.</text>
</comment>
<dbReference type="Proteomes" id="UP000441717">
    <property type="component" value="Unassembled WGS sequence"/>
</dbReference>
<evidence type="ECO:0000256" key="1">
    <source>
        <dbReference type="ARBA" id="ARBA00009670"/>
    </source>
</evidence>
<dbReference type="InterPro" id="IPR011009">
    <property type="entry name" value="Kinase-like_dom_sf"/>
</dbReference>
<proteinExistence type="inferred from homology"/>
<dbReference type="GO" id="GO:0005524">
    <property type="term" value="F:ATP binding"/>
    <property type="evidence" value="ECO:0007669"/>
    <property type="project" value="InterPro"/>
</dbReference>
<dbReference type="InterPro" id="IPR004147">
    <property type="entry name" value="ABC1_dom"/>
</dbReference>
<feature type="transmembrane region" description="Helical" evidence="2">
    <location>
        <begin position="500"/>
        <end position="521"/>
    </location>
</feature>
<dbReference type="PANTHER" id="PTHR10566:SF113">
    <property type="entry name" value="PROTEIN ACTIVITY OF BC1 COMPLEX KINASE 7, CHLOROPLASTIC"/>
    <property type="match status" value="1"/>
</dbReference>
<comment type="similarity">
    <text evidence="1">Belongs to the protein kinase superfamily. ADCK protein kinase family.</text>
</comment>
<dbReference type="InterPro" id="IPR050154">
    <property type="entry name" value="UbiB_kinase"/>
</dbReference>
<sequence length="558" mass="63259">MQLHLRKRYKHFTRYREIAQVLVRHGFGYLARQLGLGEFLGLARQTRDGDDARAPESPSPAERVRLVLEELGPTFIKLGQVLSTRPDLLAPEYIAELEKLQDRVPPFPFALVREQIRMELGLPLDGIFTQFDPTPLAAASIGQVHRAVLLDGRPVVVKVQRPEIERIISTDMEILYDVARLVDRHGPWRDLYRFEEMVEEFERILKEELDFTAEGRHARLFRQNFAGDDTVYFPSVHWDYTTRRVLTLEYVSGVKLTRPEELDRAGIDRRVVARRLADALLRQILLHGFFHGDPHPGNLAALPGNRVVFMDFGIVGRMDDQLREGMGDLILGLVRRSTPQVVRAVENLGVVPRHVDRTALHRDIDALREKYYEIPLSRISLADSLGDVMAVVFKHRIRVPTELTLMVKSLVTAEGVAVQLDPELSIVEIARPLGRRLLARRFSLPGLKRLVAEHLEDYHQLFTTLPHRLDRVLDLAVSGEIKIKAVNPDMDRMFSRFNAMVNRLVLGILLGSLMVGSSLLAGRGYTVLWGLPVAEAGFLAGGILGVALIISILRSRRF</sequence>
<dbReference type="PANTHER" id="PTHR10566">
    <property type="entry name" value="CHAPERONE-ACTIVITY OF BC1 COMPLEX CABC1 -RELATED"/>
    <property type="match status" value="1"/>
</dbReference>
<dbReference type="EMBL" id="WHYR01000009">
    <property type="protein sequence ID" value="MQL51573.1"/>
    <property type="molecule type" value="Genomic_DNA"/>
</dbReference>
<name>A0A6N7IPP6_9FIRM</name>
<protein>
    <submittedName>
        <fullName evidence="4">AarF/ABC1/UbiB kinase family protein</fullName>
    </submittedName>
</protein>
<dbReference type="InterPro" id="IPR000719">
    <property type="entry name" value="Prot_kinase_dom"/>
</dbReference>
<evidence type="ECO:0000313" key="4">
    <source>
        <dbReference type="EMBL" id="MQL51573.1"/>
    </source>
</evidence>
<keyword evidence="2" id="KW-0472">Membrane</keyword>
<evidence type="ECO:0000259" key="3">
    <source>
        <dbReference type="PROSITE" id="PS50011"/>
    </source>
</evidence>
<dbReference type="PROSITE" id="PS50011">
    <property type="entry name" value="PROTEIN_KINASE_DOM"/>
    <property type="match status" value="1"/>
</dbReference>
<dbReference type="RefSeq" id="WP_152945504.1">
    <property type="nucleotide sequence ID" value="NZ_WHYR01000009.1"/>
</dbReference>
<evidence type="ECO:0000256" key="2">
    <source>
        <dbReference type="SAM" id="Phobius"/>
    </source>
</evidence>
<organism evidence="4 5">
    <name type="scientific">Desulfofundulus thermobenzoicus</name>
    <dbReference type="NCBI Taxonomy" id="29376"/>
    <lineage>
        <taxon>Bacteria</taxon>
        <taxon>Bacillati</taxon>
        <taxon>Bacillota</taxon>
        <taxon>Clostridia</taxon>
        <taxon>Eubacteriales</taxon>
        <taxon>Peptococcaceae</taxon>
        <taxon>Desulfofundulus</taxon>
    </lineage>
</organism>
<dbReference type="CDD" id="cd05121">
    <property type="entry name" value="ABC1_ADCK3-like"/>
    <property type="match status" value="1"/>
</dbReference>
<dbReference type="AlphaFoldDB" id="A0A6N7IPP6"/>
<keyword evidence="2" id="KW-1133">Transmembrane helix</keyword>
<dbReference type="SUPFAM" id="SSF56112">
    <property type="entry name" value="Protein kinase-like (PK-like)"/>
    <property type="match status" value="1"/>
</dbReference>